<evidence type="ECO:0000313" key="2">
    <source>
        <dbReference type="EMBL" id="PQA72126.1"/>
    </source>
</evidence>
<proteinExistence type="predicted"/>
<dbReference type="SUPFAM" id="SSF51294">
    <property type="entry name" value="Hedgehog/intein (Hint) domain"/>
    <property type="match status" value="1"/>
</dbReference>
<dbReference type="Gene3D" id="2.170.16.10">
    <property type="entry name" value="Hedgehog/Intein (Hint) domain"/>
    <property type="match status" value="1"/>
</dbReference>
<dbReference type="InterPro" id="IPR028992">
    <property type="entry name" value="Hedgehog/Intein_dom"/>
</dbReference>
<organism evidence="2 3">
    <name type="scientific">Brucella oryzae</name>
    <dbReference type="NCBI Taxonomy" id="335286"/>
    <lineage>
        <taxon>Bacteria</taxon>
        <taxon>Pseudomonadati</taxon>
        <taxon>Pseudomonadota</taxon>
        <taxon>Alphaproteobacteria</taxon>
        <taxon>Hyphomicrobiales</taxon>
        <taxon>Brucellaceae</taxon>
        <taxon>Brucella/Ochrobactrum group</taxon>
        <taxon>Brucella</taxon>
    </lineage>
</organism>
<accession>A0A2S7IVY6</accession>
<gene>
    <name evidence="2" type="ORF">C3731_18270</name>
</gene>
<comment type="caution">
    <text evidence="2">The sequence shown here is derived from an EMBL/GenBank/DDBJ whole genome shotgun (WGS) entry which is preliminary data.</text>
</comment>
<keyword evidence="3" id="KW-1185">Reference proteome</keyword>
<reference evidence="2 3" key="1">
    <citation type="submission" date="2018-02" db="EMBL/GenBank/DDBJ databases">
        <title>Draft genome sequence of Ochrobactrum oryzae found in Brazil.</title>
        <authorList>
            <person name="Cerdeira L."/>
            <person name="Andrade F."/>
            <person name="Zacariotto T."/>
            <person name="Barbosa B."/>
            <person name="Santos S."/>
            <person name="Cassetari V."/>
            <person name="Lincopan N."/>
        </authorList>
    </citation>
    <scope>NUCLEOTIDE SEQUENCE [LARGE SCALE GENOMIC DNA]</scope>
    <source>
        <strain evidence="2 3">OA447</strain>
    </source>
</reference>
<evidence type="ECO:0000313" key="3">
    <source>
        <dbReference type="Proteomes" id="UP000238493"/>
    </source>
</evidence>
<evidence type="ECO:0000259" key="1">
    <source>
        <dbReference type="Pfam" id="PF13403"/>
    </source>
</evidence>
<dbReference type="EMBL" id="PTRC01000036">
    <property type="protein sequence ID" value="PQA72126.1"/>
    <property type="molecule type" value="Genomic_DNA"/>
</dbReference>
<dbReference type="Proteomes" id="UP000238493">
    <property type="component" value="Unassembled WGS sequence"/>
</dbReference>
<protein>
    <recommendedName>
        <fullName evidence="1">Hedgehog/Intein (Hint) domain-containing protein</fullName>
    </recommendedName>
</protein>
<feature type="domain" description="Hedgehog/Intein (Hint)" evidence="1">
    <location>
        <begin position="67"/>
        <end position="200"/>
    </location>
</feature>
<dbReference type="PROSITE" id="PS51318">
    <property type="entry name" value="TAT"/>
    <property type="match status" value="1"/>
</dbReference>
<name>A0A2S7IVY6_9HYPH</name>
<dbReference type="AlphaFoldDB" id="A0A2S7IVY6"/>
<dbReference type="InterPro" id="IPR006311">
    <property type="entry name" value="TAT_signal"/>
</dbReference>
<dbReference type="RefSeq" id="WP_104757041.1">
    <property type="nucleotide sequence ID" value="NZ_JAGSIC010000023.1"/>
</dbReference>
<sequence>MSSEKNGHSPRSRARRHFLGLTAATAAKVAALGVFASIVSSRPSQALGTKWWHGGHGGGHGGGGSNCLLKGTLIETPMGPVAVETLSVGDLVTTARGETRPVKWIGWQSYRKGGVEWNESVMPIRVKRFAIDSKTPHRDLYLSPNHALFIDGVLIRVKDLVNGQSIMRVSMDVAIDYYNIVLDSHEAVVAEGAVVETYLMRGENYKSFTNFAEYQELYPDEASISMQPCAPLVGYEGARQHMHALLCMSGILPLRDVVEETYQRLAEKAGESVA</sequence>
<dbReference type="InterPro" id="IPR036844">
    <property type="entry name" value="Hint_dom_sf"/>
</dbReference>
<dbReference type="Pfam" id="PF13403">
    <property type="entry name" value="Hint_2"/>
    <property type="match status" value="1"/>
</dbReference>
<dbReference type="OrthoDB" id="6305173at2"/>